<comment type="caution">
    <text evidence="1">The sequence shown here is derived from an EMBL/GenBank/DDBJ whole genome shotgun (WGS) entry which is preliminary data.</text>
</comment>
<accession>A0A2V0QCV3</accession>
<evidence type="ECO:0000313" key="1">
    <source>
        <dbReference type="EMBL" id="GBH10993.1"/>
    </source>
</evidence>
<keyword evidence="1" id="KW-0830">Ubiquinone</keyword>
<dbReference type="EMBL" id="BGJZ01000218">
    <property type="protein sequence ID" value="GBH10993.1"/>
    <property type="molecule type" value="Genomic_DNA"/>
</dbReference>
<dbReference type="AlphaFoldDB" id="A0A2V0QCV3"/>
<organism evidence="1 2">
    <name type="scientific">Pseudomonas syringae pv. actinidiae</name>
    <dbReference type="NCBI Taxonomy" id="103796"/>
    <lineage>
        <taxon>Bacteria</taxon>
        <taxon>Pseudomonadati</taxon>
        <taxon>Pseudomonadota</taxon>
        <taxon>Gammaproteobacteria</taxon>
        <taxon>Pseudomonadales</taxon>
        <taxon>Pseudomonadaceae</taxon>
        <taxon>Pseudomonas</taxon>
        <taxon>Pseudomonas syringae</taxon>
    </lineage>
</organism>
<name>A0A2V0QCV3_PSESF</name>
<sequence length="81" mass="8595">MSPKPISTGAEAGTLTTSGLFHSLTGHRFLMSPGIGPKIPRASSTGILGSSWSRCAWRLASQFLRVCRADSSLGEYISRSP</sequence>
<gene>
    <name evidence="1" type="ORF">KPSA1_04423</name>
</gene>
<proteinExistence type="predicted"/>
<reference evidence="1 2" key="1">
    <citation type="submission" date="2018-04" db="EMBL/GenBank/DDBJ databases">
        <title>Draft genome sequence of Pseudomonas syringae pv. actinidiae biovar 1 strains isolated from kiwifruit in Kagawa prefecture.</title>
        <authorList>
            <person name="Tabuchi M."/>
            <person name="Saito M."/>
            <person name="Fujiwara S."/>
            <person name="Sasa N."/>
            <person name="Akimitsu K."/>
            <person name="Gomi K."/>
            <person name="Konishi-Sugita S."/>
            <person name="Hamano K."/>
            <person name="Kataoka I."/>
        </authorList>
    </citation>
    <scope>NUCLEOTIDE SEQUENCE [LARGE SCALE GENOMIC DNA]</scope>
    <source>
        <strain evidence="1 2">MAFF212206</strain>
    </source>
</reference>
<protein>
    <submittedName>
        <fullName evidence="1">NADH:ubiquinone oxidoreductase subunit 5 /Multi-subunit Na+/H+ antiporter</fullName>
    </submittedName>
</protein>
<evidence type="ECO:0000313" key="2">
    <source>
        <dbReference type="Proteomes" id="UP000247480"/>
    </source>
</evidence>
<dbReference type="Proteomes" id="UP000247480">
    <property type="component" value="Unassembled WGS sequence"/>
</dbReference>